<feature type="chain" id="PRO_5046412610" description="Secreted protein" evidence="6">
    <location>
        <begin position="24"/>
        <end position="77"/>
    </location>
</feature>
<dbReference type="EMBL" id="CATNWA010015706">
    <property type="protein sequence ID" value="CAI9585955.1"/>
    <property type="molecule type" value="Genomic_DNA"/>
</dbReference>
<evidence type="ECO:0000256" key="2">
    <source>
        <dbReference type="ARBA" id="ARBA00022525"/>
    </source>
</evidence>
<name>A0ABN9EM78_9NEOB</name>
<keyword evidence="5" id="KW-0325">Glycoprotein</keyword>
<keyword evidence="3 6" id="KW-0732">Signal</keyword>
<comment type="caution">
    <text evidence="7">The sequence shown here is derived from an EMBL/GenBank/DDBJ whole genome shotgun (WGS) entry which is preliminary data.</text>
</comment>
<gene>
    <name evidence="7" type="ORF">SPARVUS_LOCUS10293333</name>
</gene>
<evidence type="ECO:0000313" key="7">
    <source>
        <dbReference type="EMBL" id="CAI9585955.1"/>
    </source>
</evidence>
<keyword evidence="8" id="KW-1185">Reference proteome</keyword>
<feature type="signal peptide" evidence="6">
    <location>
        <begin position="1"/>
        <end position="23"/>
    </location>
</feature>
<dbReference type="Pfam" id="PF05463">
    <property type="entry name" value="Sclerostin"/>
    <property type="match status" value="1"/>
</dbReference>
<evidence type="ECO:0000256" key="6">
    <source>
        <dbReference type="SAM" id="SignalP"/>
    </source>
</evidence>
<dbReference type="Proteomes" id="UP001162483">
    <property type="component" value="Unassembled WGS sequence"/>
</dbReference>
<proteinExistence type="predicted"/>
<accession>A0ABN9EM78</accession>
<keyword evidence="2" id="KW-0964">Secreted</keyword>
<comment type="subcellular location">
    <subcellularLocation>
        <location evidence="1">Secreted</location>
    </subcellularLocation>
</comment>
<dbReference type="InterPro" id="IPR008835">
    <property type="entry name" value="Sclerostin/SOSTDC1"/>
</dbReference>
<evidence type="ECO:0000256" key="1">
    <source>
        <dbReference type="ARBA" id="ARBA00004613"/>
    </source>
</evidence>
<evidence type="ECO:0000256" key="5">
    <source>
        <dbReference type="ARBA" id="ARBA00023180"/>
    </source>
</evidence>
<evidence type="ECO:0008006" key="9">
    <source>
        <dbReference type="Google" id="ProtNLM"/>
    </source>
</evidence>
<sequence>MLISPLQRCLFYLSCILFKSCLSFKNDGTEILYSHVDKHLLHATNSSSINQARNGGRHPHSTRPWTERTIIKLGAEN</sequence>
<evidence type="ECO:0000256" key="3">
    <source>
        <dbReference type="ARBA" id="ARBA00022729"/>
    </source>
</evidence>
<organism evidence="7 8">
    <name type="scientific">Staurois parvus</name>
    <dbReference type="NCBI Taxonomy" id="386267"/>
    <lineage>
        <taxon>Eukaryota</taxon>
        <taxon>Metazoa</taxon>
        <taxon>Chordata</taxon>
        <taxon>Craniata</taxon>
        <taxon>Vertebrata</taxon>
        <taxon>Euteleostomi</taxon>
        <taxon>Amphibia</taxon>
        <taxon>Batrachia</taxon>
        <taxon>Anura</taxon>
        <taxon>Neobatrachia</taxon>
        <taxon>Ranoidea</taxon>
        <taxon>Ranidae</taxon>
        <taxon>Staurois</taxon>
    </lineage>
</organism>
<evidence type="ECO:0000313" key="8">
    <source>
        <dbReference type="Proteomes" id="UP001162483"/>
    </source>
</evidence>
<evidence type="ECO:0000256" key="4">
    <source>
        <dbReference type="ARBA" id="ARBA00023157"/>
    </source>
</evidence>
<protein>
    <recommendedName>
        <fullName evidence="9">Secreted protein</fullName>
    </recommendedName>
</protein>
<keyword evidence="4" id="KW-1015">Disulfide bond</keyword>
<reference evidence="7" key="1">
    <citation type="submission" date="2023-05" db="EMBL/GenBank/DDBJ databases">
        <authorList>
            <person name="Stuckert A."/>
        </authorList>
    </citation>
    <scope>NUCLEOTIDE SEQUENCE</scope>
</reference>